<organism evidence="2 3">
    <name type="scientific">Zymoseptoria brevis</name>
    <dbReference type="NCBI Taxonomy" id="1047168"/>
    <lineage>
        <taxon>Eukaryota</taxon>
        <taxon>Fungi</taxon>
        <taxon>Dikarya</taxon>
        <taxon>Ascomycota</taxon>
        <taxon>Pezizomycotina</taxon>
        <taxon>Dothideomycetes</taxon>
        <taxon>Dothideomycetidae</taxon>
        <taxon>Mycosphaerellales</taxon>
        <taxon>Mycosphaerellaceae</taxon>
        <taxon>Zymoseptoria</taxon>
    </lineage>
</organism>
<comment type="caution">
    <text evidence="2">The sequence shown here is derived from an EMBL/GenBank/DDBJ whole genome shotgun (WGS) entry which is preliminary data.</text>
</comment>
<accession>A0A0F4GJR1</accession>
<feature type="compositionally biased region" description="Low complexity" evidence="1">
    <location>
        <begin position="26"/>
        <end position="49"/>
    </location>
</feature>
<feature type="region of interest" description="Disordered" evidence="1">
    <location>
        <begin position="1"/>
        <end position="98"/>
    </location>
</feature>
<dbReference type="EMBL" id="LAFY01000477">
    <property type="protein sequence ID" value="KJX97483.1"/>
    <property type="molecule type" value="Genomic_DNA"/>
</dbReference>
<evidence type="ECO:0000313" key="2">
    <source>
        <dbReference type="EMBL" id="KJX97483.1"/>
    </source>
</evidence>
<protein>
    <submittedName>
        <fullName evidence="2">Uncharacterized protein</fullName>
    </submittedName>
</protein>
<dbReference type="AlphaFoldDB" id="A0A0F4GJR1"/>
<keyword evidence="3" id="KW-1185">Reference proteome</keyword>
<name>A0A0F4GJR1_9PEZI</name>
<evidence type="ECO:0000313" key="3">
    <source>
        <dbReference type="Proteomes" id="UP000033647"/>
    </source>
</evidence>
<evidence type="ECO:0000256" key="1">
    <source>
        <dbReference type="SAM" id="MobiDB-lite"/>
    </source>
</evidence>
<dbReference type="OrthoDB" id="3650762at2759"/>
<reference evidence="2 3" key="1">
    <citation type="submission" date="2015-03" db="EMBL/GenBank/DDBJ databases">
        <title>RNA-seq based gene annotation and comparative genomics of four Zymoseptoria species reveal species-specific pathogenicity related genes and transposable element activity.</title>
        <authorList>
            <person name="Grandaubert J."/>
            <person name="Bhattacharyya A."/>
            <person name="Stukenbrock E.H."/>
        </authorList>
    </citation>
    <scope>NUCLEOTIDE SEQUENCE [LARGE SCALE GENOMIC DNA]</scope>
    <source>
        <strain evidence="2 3">Zb18110</strain>
    </source>
</reference>
<dbReference type="STRING" id="1047168.A0A0F4GJR1"/>
<dbReference type="Proteomes" id="UP000033647">
    <property type="component" value="Unassembled WGS sequence"/>
</dbReference>
<gene>
    <name evidence="2" type="ORF">TI39_contig485g00014</name>
</gene>
<proteinExistence type="predicted"/>
<sequence>MKPTTSSPPAAKKAKSLQEPTKKPVNKPTKTPTGKTTKTTAAPTKTPTARPRKKRKIAATKAISNEEVVSSQAKDSTTAPSPKWELQPLPPHNIGSGSGMKMFSKARENGLKIKKGARQKYTPLLGGLQHIRDYPRIRDFRLAVDQVQQYEVITGATLSRTSNNVNGVKTPTMKIQGGKKTKLWCIKAFRQVSDGTEGPVTESIEYFVVRPGGSKIKSNAITEAVCATREDAIRLGHIVVDFTNRFPGKIESSPVWEGQWKGNWHHPRVFIELAALHSFSPDMDTLQTLGDGFVARPDQLRITQPGGSTYVYARAVACRFVTDSDTDEDVQMTLGTGEVDDETVARIPPLPRSHELFLSDDCSNNAQSRVHKYCASTLFGKIGSRELFKEAWDTVRARFSQDSRHHSSSSGVFNDEVLFSAPHSNYTGRVEIRLQRRAILSALDMDYTGAGNRAEESTGLYMVTASHNLILHAYIRQEVINSIFRDEGLLNAIFKGHAACAQVDSGRVTVEDAIASFDQIAAAADPDAPQMCCHCPTATVVAKAFVDDMGRRLCHSCATTSSRGTLTDSQYPTVSRTLLQLAINAVRSDSRFAGRDDHKVDGKSIASHLIERYVIDADHWQSACSPGIKSVGAATWSSGNLRSKYSGQRLSNPEQMSLGKPYPMYVKKDGTLLHCLENTFVQTLVENFLQGPHAIGLLPSGAEVAAAALDLPPVSSMPSLDYPEDLAPLYEKFERMCDNSYMILGSVAYCRRQRLNQTIWNASNIAELLTMLRSCKWDGKIRSRRQGFVTTRAGMRDFSTNFRFDGRPRQQAEIWEDAELDRVPENVKEIVEPFGKFNPYGLILTANGDGSYWLGRKEERPDDANIEFEFYEHRARWWTWDEDCDEENETDESPETILYESLIQTIRSAGRCHGIKIRLSVISGHFQVYSWGRATHHLDAQGNPTNDIITAGDPMRTGRSLRRRLRLSCWRRKSLQRSSTRCASSVRCMNSS</sequence>
<feature type="compositionally biased region" description="Polar residues" evidence="1">
    <location>
        <begin position="67"/>
        <end position="80"/>
    </location>
</feature>